<dbReference type="Gene3D" id="3.40.640.10">
    <property type="entry name" value="Type I PLP-dependent aspartate aminotransferase-like (Major domain)"/>
    <property type="match status" value="1"/>
</dbReference>
<dbReference type="SUPFAM" id="SSF53383">
    <property type="entry name" value="PLP-dependent transferases"/>
    <property type="match status" value="1"/>
</dbReference>
<accession>A0A4U0NS33</accession>
<evidence type="ECO:0000259" key="2">
    <source>
        <dbReference type="Pfam" id="PF00155"/>
    </source>
</evidence>
<dbReference type="PRINTS" id="PR00753">
    <property type="entry name" value="ACCSYNTHASE"/>
</dbReference>
<evidence type="ECO:0000256" key="1">
    <source>
        <dbReference type="ARBA" id="ARBA00022898"/>
    </source>
</evidence>
<dbReference type="Proteomes" id="UP000308697">
    <property type="component" value="Unassembled WGS sequence"/>
</dbReference>
<comment type="caution">
    <text evidence="3">The sequence shown here is derived from an EMBL/GenBank/DDBJ whole genome shotgun (WGS) entry which is preliminary data.</text>
</comment>
<name>A0A4U0NS33_9ACTN</name>
<dbReference type="GO" id="GO:0030170">
    <property type="term" value="F:pyridoxal phosphate binding"/>
    <property type="evidence" value="ECO:0007669"/>
    <property type="project" value="InterPro"/>
</dbReference>
<keyword evidence="3" id="KW-0032">Aminotransferase</keyword>
<dbReference type="GO" id="GO:0006520">
    <property type="term" value="P:amino acid metabolic process"/>
    <property type="evidence" value="ECO:0007669"/>
    <property type="project" value="TreeGrafter"/>
</dbReference>
<protein>
    <submittedName>
        <fullName evidence="3">Pyridoxal phosphate-dependent aminotransferase</fullName>
    </submittedName>
</protein>
<feature type="domain" description="Aminotransferase class I/classII large" evidence="2">
    <location>
        <begin position="82"/>
        <end position="472"/>
    </location>
</feature>
<dbReference type="CDD" id="cd00609">
    <property type="entry name" value="AAT_like"/>
    <property type="match status" value="1"/>
</dbReference>
<evidence type="ECO:0000313" key="4">
    <source>
        <dbReference type="Proteomes" id="UP000308697"/>
    </source>
</evidence>
<reference evidence="3 4" key="1">
    <citation type="submission" date="2019-04" db="EMBL/GenBank/DDBJ databases">
        <title>Streptomyces piniterrae sp. nov., a heliquinomycin-producing actinomycete isolated from rhizosphere soil of Pinus yunnanensis.</title>
        <authorList>
            <person name="Zhuang X."/>
            <person name="Zhao J."/>
        </authorList>
    </citation>
    <scope>NUCLEOTIDE SEQUENCE [LARGE SCALE GENOMIC DNA]</scope>
    <source>
        <strain evidence="4">jys28</strain>
    </source>
</reference>
<dbReference type="Gene3D" id="3.90.1150.10">
    <property type="entry name" value="Aspartate Aminotransferase, domain 1"/>
    <property type="match status" value="1"/>
</dbReference>
<dbReference type="InterPro" id="IPR015421">
    <property type="entry name" value="PyrdxlP-dep_Trfase_major"/>
</dbReference>
<dbReference type="OrthoDB" id="2192472at2"/>
<evidence type="ECO:0000313" key="3">
    <source>
        <dbReference type="EMBL" id="TJZ57409.1"/>
    </source>
</evidence>
<dbReference type="InterPro" id="IPR050478">
    <property type="entry name" value="Ethylene_sulfur-biosynth"/>
</dbReference>
<keyword evidence="3" id="KW-0808">Transferase</keyword>
<dbReference type="AlphaFoldDB" id="A0A4U0NS33"/>
<dbReference type="InterPro" id="IPR015422">
    <property type="entry name" value="PyrdxlP-dep_Trfase_small"/>
</dbReference>
<organism evidence="3 4">
    <name type="scientific">Streptomyces piniterrae</name>
    <dbReference type="NCBI Taxonomy" id="2571125"/>
    <lineage>
        <taxon>Bacteria</taxon>
        <taxon>Bacillati</taxon>
        <taxon>Actinomycetota</taxon>
        <taxon>Actinomycetes</taxon>
        <taxon>Kitasatosporales</taxon>
        <taxon>Streptomycetaceae</taxon>
        <taxon>Streptomyces</taxon>
    </lineage>
</organism>
<proteinExistence type="predicted"/>
<dbReference type="PANTHER" id="PTHR43795">
    <property type="entry name" value="BIFUNCTIONAL ASPARTATE AMINOTRANSFERASE AND GLUTAMATE/ASPARTATE-PREPHENATE AMINOTRANSFERASE-RELATED"/>
    <property type="match status" value="1"/>
</dbReference>
<dbReference type="InterPro" id="IPR015424">
    <property type="entry name" value="PyrdxlP-dep_Trfase"/>
</dbReference>
<sequence>MAPHEQPDGLTQQGITGLTPDRVTAILARIADPERRLAVHQQLFPDLLNLGTAENVLLYPRLKENVFDELPGIGEHDIRYPVPIYGTQQLRTDIAELLRPLFDSDLRKEDVFGTSGVSAALECLAFALKHGEVLETGDRVLLPAPFWPGFKWCFEQRPGLVCVAAPLTSKGSENFELTLEDLQRAYHAEKEPPKLLVLTNPNNPLGVNYPKDLLEKIYDWALKETQMHIISDEMYAHSQIRTSELPFVSALSLDAYRNDPAARERVHVTWGFAKDFGLSGFKAGVVISRSSVVQDVLTEKSGEPYSWFSPFDSLKHYVLGKLLETRKDGGSFALELMAEYRETLTDAFQSARAAFDRNKIKYVFHKGQNPAQFFWLDLRQYLKHEVPEIPWERGPHFPQNGNGEPAKPGDLRLPVLFSEINSAEEDLRKYIAENAHVQLLPGQAMSNVEPGYFRLCYTAFDKETVREAIDRIGQALASRGQR</sequence>
<dbReference type="GO" id="GO:0008483">
    <property type="term" value="F:transaminase activity"/>
    <property type="evidence" value="ECO:0007669"/>
    <property type="project" value="UniProtKB-KW"/>
</dbReference>
<dbReference type="EMBL" id="SUMB01000002">
    <property type="protein sequence ID" value="TJZ57409.1"/>
    <property type="molecule type" value="Genomic_DNA"/>
</dbReference>
<dbReference type="RefSeq" id="WP_136739027.1">
    <property type="nucleotide sequence ID" value="NZ_SUMB01000002.1"/>
</dbReference>
<keyword evidence="1" id="KW-0663">Pyridoxal phosphate</keyword>
<gene>
    <name evidence="3" type="ORF">FCH28_08295</name>
</gene>
<keyword evidence="4" id="KW-1185">Reference proteome</keyword>
<dbReference type="PANTHER" id="PTHR43795:SF39">
    <property type="entry name" value="AMINOTRANSFERASE CLASS I_CLASSII DOMAIN-CONTAINING PROTEIN"/>
    <property type="match status" value="1"/>
</dbReference>
<dbReference type="Pfam" id="PF00155">
    <property type="entry name" value="Aminotran_1_2"/>
    <property type="match status" value="1"/>
</dbReference>
<dbReference type="InterPro" id="IPR004839">
    <property type="entry name" value="Aminotransferase_I/II_large"/>
</dbReference>